<evidence type="ECO:0000313" key="1">
    <source>
        <dbReference type="EMBL" id="KPQ37795.1"/>
    </source>
</evidence>
<sequence length="77" mass="8922">MILNPDFPHIIWSFTYRGWRLEVDQSEEDGQVLYTVWANHKDGCAVAVPCALTREEAIKRGKHYVDFRLNQAAMSLI</sequence>
<protein>
    <submittedName>
        <fullName evidence="1">Uncharacterized protein</fullName>
    </submittedName>
</protein>
<dbReference type="AlphaFoldDB" id="A0A0P8A444"/>
<comment type="caution">
    <text evidence="1">The sequence shown here is derived from an EMBL/GenBank/DDBJ whole genome shotgun (WGS) entry which is preliminary data.</text>
</comment>
<gene>
    <name evidence="1" type="ORF">HLUCCA11_01680</name>
</gene>
<dbReference type="STRING" id="1666911.HLUCCA11_01680"/>
<evidence type="ECO:0000313" key="2">
    <source>
        <dbReference type="Proteomes" id="UP000050465"/>
    </source>
</evidence>
<dbReference type="EMBL" id="LJZR01000001">
    <property type="protein sequence ID" value="KPQ37795.1"/>
    <property type="molecule type" value="Genomic_DNA"/>
</dbReference>
<proteinExistence type="predicted"/>
<organism evidence="1 2">
    <name type="scientific">Phormidesmis priestleyi Ana</name>
    <dbReference type="NCBI Taxonomy" id="1666911"/>
    <lineage>
        <taxon>Bacteria</taxon>
        <taxon>Bacillati</taxon>
        <taxon>Cyanobacteriota</taxon>
        <taxon>Cyanophyceae</taxon>
        <taxon>Leptolyngbyales</taxon>
        <taxon>Leptolyngbyaceae</taxon>
        <taxon>Phormidesmis</taxon>
    </lineage>
</organism>
<name>A0A0P8A444_9CYAN</name>
<reference evidence="1 2" key="1">
    <citation type="submission" date="2015-09" db="EMBL/GenBank/DDBJ databases">
        <title>Identification and resolution of microdiversity through metagenomic sequencing of parallel consortia.</title>
        <authorList>
            <person name="Nelson W.C."/>
            <person name="Romine M.F."/>
            <person name="Lindemann S.R."/>
        </authorList>
    </citation>
    <scope>NUCLEOTIDE SEQUENCE [LARGE SCALE GENOMIC DNA]</scope>
    <source>
        <strain evidence="1">Ana</strain>
    </source>
</reference>
<dbReference type="Proteomes" id="UP000050465">
    <property type="component" value="Unassembled WGS sequence"/>
</dbReference>
<accession>A0A0P8A444</accession>